<keyword evidence="2 4" id="KW-0812">Transmembrane</keyword>
<dbReference type="Proteomes" id="UP000654075">
    <property type="component" value="Unassembled WGS sequence"/>
</dbReference>
<evidence type="ECO:0000256" key="3">
    <source>
        <dbReference type="ARBA" id="ARBA00023136"/>
    </source>
</evidence>
<evidence type="ECO:0000256" key="2">
    <source>
        <dbReference type="ARBA" id="ARBA00022692"/>
    </source>
</evidence>
<sequence>MVDGTIEEKKSRGQSEVQQNWPDLSLPRVFVVSSGLDVASAVLTYPLWHVKTREQAAGAASSLQAVRELQRGPHGLRGLYRGAAFGTLGMLPAHFVHLVSYEWSKWHLSECVPPNAAPAVAAAFAECCWVALAMPVENVTVRVQCVPASVPLRQCGAAARDLVALCRGPEGPLRLWRGGLLGLATTVPQAAIWWLVYENTKSWLLCRNPSGRVPAEDGLVGSSVDQGVVDLRMAGGGCAAAAVLASCLTTLLTNPLDVLKARAQAGGHPAQSLASLSRLGGTPLWRLVVGGLGPRLLLVSLAGLSESAVYEATMHYGTSCSSWGLS</sequence>
<feature type="repeat" description="Solcar" evidence="4">
    <location>
        <begin position="113"/>
        <end position="203"/>
    </location>
</feature>
<keyword evidence="3 4" id="KW-0472">Membrane</keyword>
<keyword evidence="7" id="KW-1185">Reference proteome</keyword>
<dbReference type="PANTHER" id="PTHR46080">
    <property type="entry name" value="MITOCHONDRIAL SUBSTRATE CARRIER FAMILY PROTEIN J"/>
    <property type="match status" value="1"/>
</dbReference>
<comment type="similarity">
    <text evidence="5">Belongs to the mitochondrial carrier (TC 2.A.29) family.</text>
</comment>
<evidence type="ECO:0000313" key="6">
    <source>
        <dbReference type="EMBL" id="CAE8604639.1"/>
    </source>
</evidence>
<dbReference type="AlphaFoldDB" id="A0A813ERK8"/>
<evidence type="ECO:0000256" key="4">
    <source>
        <dbReference type="PROSITE-ProRule" id="PRU00282"/>
    </source>
</evidence>
<dbReference type="Pfam" id="PF00153">
    <property type="entry name" value="Mito_carr"/>
    <property type="match status" value="2"/>
</dbReference>
<name>A0A813ERK8_POLGL</name>
<dbReference type="InterPro" id="IPR023395">
    <property type="entry name" value="MCP_dom_sf"/>
</dbReference>
<keyword evidence="5" id="KW-0813">Transport</keyword>
<evidence type="ECO:0000256" key="1">
    <source>
        <dbReference type="ARBA" id="ARBA00004141"/>
    </source>
</evidence>
<dbReference type="OrthoDB" id="250329at2759"/>
<evidence type="ECO:0008006" key="8">
    <source>
        <dbReference type="Google" id="ProtNLM"/>
    </source>
</evidence>
<comment type="caution">
    <text evidence="6">The sequence shown here is derived from an EMBL/GenBank/DDBJ whole genome shotgun (WGS) entry which is preliminary data.</text>
</comment>
<evidence type="ECO:0000256" key="5">
    <source>
        <dbReference type="RuleBase" id="RU000488"/>
    </source>
</evidence>
<gene>
    <name evidence="6" type="ORF">PGLA1383_LOCUS22788</name>
</gene>
<dbReference type="PANTHER" id="PTHR46080:SF18">
    <property type="entry name" value="MITOCHONDRIAL SUBSTRATE CARRIER FAMILY PROTEIN J"/>
    <property type="match status" value="1"/>
</dbReference>
<dbReference type="Gene3D" id="1.50.40.10">
    <property type="entry name" value="Mitochondrial carrier domain"/>
    <property type="match status" value="1"/>
</dbReference>
<reference evidence="6" key="1">
    <citation type="submission" date="2021-02" db="EMBL/GenBank/DDBJ databases">
        <authorList>
            <person name="Dougan E. K."/>
            <person name="Rhodes N."/>
            <person name="Thang M."/>
            <person name="Chan C."/>
        </authorList>
    </citation>
    <scope>NUCLEOTIDE SEQUENCE</scope>
</reference>
<feature type="repeat" description="Solcar" evidence="4">
    <location>
        <begin position="27"/>
        <end position="107"/>
    </location>
</feature>
<dbReference type="InterPro" id="IPR018108">
    <property type="entry name" value="MCP_transmembrane"/>
</dbReference>
<accession>A0A813ERK8</accession>
<protein>
    <recommendedName>
        <fullName evidence="8">Mitochondrial carrier protein</fullName>
    </recommendedName>
</protein>
<proteinExistence type="inferred from homology"/>
<organism evidence="6 7">
    <name type="scientific">Polarella glacialis</name>
    <name type="common">Dinoflagellate</name>
    <dbReference type="NCBI Taxonomy" id="89957"/>
    <lineage>
        <taxon>Eukaryota</taxon>
        <taxon>Sar</taxon>
        <taxon>Alveolata</taxon>
        <taxon>Dinophyceae</taxon>
        <taxon>Suessiales</taxon>
        <taxon>Suessiaceae</taxon>
        <taxon>Polarella</taxon>
    </lineage>
</organism>
<evidence type="ECO:0000313" key="7">
    <source>
        <dbReference type="Proteomes" id="UP000654075"/>
    </source>
</evidence>
<dbReference type="PROSITE" id="PS50920">
    <property type="entry name" value="SOLCAR"/>
    <property type="match status" value="2"/>
</dbReference>
<dbReference type="SUPFAM" id="SSF103506">
    <property type="entry name" value="Mitochondrial carrier"/>
    <property type="match status" value="1"/>
</dbReference>
<dbReference type="EMBL" id="CAJNNV010016727">
    <property type="protein sequence ID" value="CAE8604639.1"/>
    <property type="molecule type" value="Genomic_DNA"/>
</dbReference>
<comment type="subcellular location">
    <subcellularLocation>
        <location evidence="1">Membrane</location>
        <topology evidence="1">Multi-pass membrane protein</topology>
    </subcellularLocation>
</comment>
<dbReference type="GO" id="GO:0016020">
    <property type="term" value="C:membrane"/>
    <property type="evidence" value="ECO:0007669"/>
    <property type="project" value="UniProtKB-SubCell"/>
</dbReference>